<dbReference type="Proteomes" id="UP000297299">
    <property type="component" value="Unassembled WGS sequence"/>
</dbReference>
<proteinExistence type="predicted"/>
<accession>A0A4Y8CWW3</accession>
<comment type="caution">
    <text evidence="2">The sequence shown here is derived from an EMBL/GenBank/DDBJ whole genome shotgun (WGS) entry which is preliminary data.</text>
</comment>
<dbReference type="OrthoDB" id="62952at2759"/>
<evidence type="ECO:0000313" key="2">
    <source>
        <dbReference type="EMBL" id="TEY53577.1"/>
    </source>
</evidence>
<name>A0A4Y8CWW3_9HELO</name>
<feature type="compositionally biased region" description="Basic and acidic residues" evidence="1">
    <location>
        <begin position="1"/>
        <end position="11"/>
    </location>
</feature>
<gene>
    <name evidence="2" type="ORF">BOTCAL_0244g00050</name>
</gene>
<feature type="region of interest" description="Disordered" evidence="1">
    <location>
        <begin position="1"/>
        <end position="32"/>
    </location>
</feature>
<protein>
    <submittedName>
        <fullName evidence="2">Uncharacterized protein</fullName>
    </submittedName>
</protein>
<dbReference type="EMBL" id="PHWZ01000244">
    <property type="protein sequence ID" value="TEY53577.1"/>
    <property type="molecule type" value="Genomic_DNA"/>
</dbReference>
<evidence type="ECO:0000313" key="3">
    <source>
        <dbReference type="Proteomes" id="UP000297299"/>
    </source>
</evidence>
<reference evidence="2 3" key="1">
    <citation type="submission" date="2017-11" db="EMBL/GenBank/DDBJ databases">
        <title>Comparative genomics of Botrytis spp.</title>
        <authorList>
            <person name="Valero-Jimenez C.A."/>
            <person name="Tapia P."/>
            <person name="Veloso J."/>
            <person name="Silva-Moreno E."/>
            <person name="Staats M."/>
            <person name="Valdes J.H."/>
            <person name="Van Kan J.A.L."/>
        </authorList>
    </citation>
    <scope>NUCLEOTIDE SEQUENCE [LARGE SCALE GENOMIC DNA]</scope>
    <source>
        <strain evidence="2 3">MUCL2830</strain>
    </source>
</reference>
<evidence type="ECO:0000256" key="1">
    <source>
        <dbReference type="SAM" id="MobiDB-lite"/>
    </source>
</evidence>
<feature type="region of interest" description="Disordered" evidence="1">
    <location>
        <begin position="618"/>
        <end position="648"/>
    </location>
</feature>
<organism evidence="2 3">
    <name type="scientific">Botryotinia calthae</name>
    <dbReference type="NCBI Taxonomy" id="38488"/>
    <lineage>
        <taxon>Eukaryota</taxon>
        <taxon>Fungi</taxon>
        <taxon>Dikarya</taxon>
        <taxon>Ascomycota</taxon>
        <taxon>Pezizomycotina</taxon>
        <taxon>Leotiomycetes</taxon>
        <taxon>Helotiales</taxon>
        <taxon>Sclerotiniaceae</taxon>
        <taxon>Botryotinia</taxon>
    </lineage>
</organism>
<dbReference type="AlphaFoldDB" id="A0A4Y8CWW3"/>
<keyword evidence="3" id="KW-1185">Reference proteome</keyword>
<sequence length="648" mass="74936">MDTETTEERSQSDGSARPYQEAPGELPGTDSTNQDLLANLEITGTEYDDVLEGNSTALSVSSYHGIPAALSHRMAEFLSSDQLAKMKNLLQMHLLSPVGNPEIPGEGCPLLYVLNLDCRRLIWKCLLLNPLLGESFAIDDDQDSFGLFPTILRLNRQIYDEGIDILYGCNKFMVQCPPQSSHDPEYDHFTLCALTRYEQIDLAYRGVKEDYDIIPAAKYVRHWKIVLSATVPDPHINNGLLLLCRNICTANIQSTEVLIIPRGIERSWHSSETYSDERQLAQTLAPLERLKNIGRFIIRAAEFDEIPKVALSDREELAIEFTPILPDPVDEVRLITLIEGNSDVKIIEGMYMNLLAYVQNFERIEEFRLDMRRVNADDMDEMIEKNILQPFELENSDFDVCEIGTEYFTSSNPFTSSSHPVESALRAAKFAMVENNLEKFEIHRTKLIHYLEPQYQAIEAASRDLVDFIKNEKRPDGLFDHRKDYHAKCLDEATEAMVLLEDYASSIARRLERETRVTIRKQKLLFDSRYDALPREQLLKSCEMAYEKQWWSRLVNTYRETVDDMDTQYLAIREARKKLYAWDLKSTVHETASTPMVLDRPIDWYTYEPDMRINEESHEYRSYPHNESLEHENDYGSEHSDNDWSSRD</sequence>